<reference evidence="1" key="1">
    <citation type="submission" date="2013-05" db="EMBL/GenBank/DDBJ databases">
        <authorList>
            <person name="Harkins D.M."/>
            <person name="Durkin A.S."/>
            <person name="Brinkac L.M."/>
            <person name="Haft D.H."/>
            <person name="Selengut J.D."/>
            <person name="Sanka R."/>
            <person name="DePew J."/>
            <person name="Purushe J."/>
            <person name="Hartskeerl R.A."/>
            <person name="Ahmed A."/>
            <person name="van der Linden H."/>
            <person name="Goris M.G.A."/>
            <person name="Vinetz J.M."/>
            <person name="Sutton G.G."/>
            <person name="Nierman W.C."/>
            <person name="Fouts D.E."/>
        </authorList>
    </citation>
    <scope>NUCLEOTIDE SEQUENCE [LARGE SCALE GENOMIC DNA]</scope>
    <source>
        <strain evidence="1">L 60</strain>
    </source>
</reference>
<dbReference type="Proteomes" id="UP000018747">
    <property type="component" value="Unassembled WGS sequence"/>
</dbReference>
<sequence>MYCARVLLEKINDISKKTPVTFLSIPERIDFFRLQFRLPKKLN</sequence>
<dbReference type="EMBL" id="AHMT02000012">
    <property type="protein sequence ID" value="EQA64128.1"/>
    <property type="molecule type" value="Genomic_DNA"/>
</dbReference>
<evidence type="ECO:0000313" key="2">
    <source>
        <dbReference type="Proteomes" id="UP000018747"/>
    </source>
</evidence>
<comment type="caution">
    <text evidence="1">The sequence shown here is derived from an EMBL/GenBank/DDBJ whole genome shotgun (WGS) entry which is preliminary data.</text>
</comment>
<name>V6IFY4_9LEPT</name>
<evidence type="ECO:0000313" key="1">
    <source>
        <dbReference type="EMBL" id="EQA64128.1"/>
    </source>
</evidence>
<accession>V6IFY4</accession>
<organism evidence="1 2">
    <name type="scientific">Leptospira alexanderi serovar Manhao 3 str. L 60</name>
    <dbReference type="NCBI Taxonomy" id="1049759"/>
    <lineage>
        <taxon>Bacteria</taxon>
        <taxon>Pseudomonadati</taxon>
        <taxon>Spirochaetota</taxon>
        <taxon>Spirochaetia</taxon>
        <taxon>Leptospirales</taxon>
        <taxon>Leptospiraceae</taxon>
        <taxon>Leptospira</taxon>
    </lineage>
</organism>
<dbReference type="AlphaFoldDB" id="V6IFY4"/>
<gene>
    <name evidence="1" type="ORF">LEP1GSC062_4482</name>
</gene>
<keyword evidence="2" id="KW-1185">Reference proteome</keyword>
<proteinExistence type="predicted"/>
<protein>
    <submittedName>
        <fullName evidence="1">Uncharacterized protein</fullName>
    </submittedName>
</protein>